<dbReference type="GeneID" id="28971715"/>
<dbReference type="KEGG" id="kdj:28971715"/>
<feature type="region of interest" description="Disordered" evidence="1">
    <location>
        <begin position="105"/>
        <end position="132"/>
    </location>
</feature>
<sequence length="209" mass="23334">MGYPVSRAYPFSPTTASQTSRTCRTSPPDVYVPTLPDDIKARIATHLDIARSELASDHIQNLSNFSDDHLRRLMTARTRLEELKSNLLSSPEWWATTYGSTIRQISQKREYQPTESQGGEAGNNSDSSGGWPSRRQWLAIRGNIADTITISDPDIAHTNQTILSRLFRTARPYGYSFNSSASTEQYIPKTGADLLADCWTFQRVEGSVA</sequence>
<keyword evidence="4" id="KW-1185">Reference proteome</keyword>
<dbReference type="Proteomes" id="UP000078595">
    <property type="component" value="Chromosome 10"/>
</dbReference>
<evidence type="ECO:0000313" key="2">
    <source>
        <dbReference type="EMBL" id="OBR82102.1"/>
    </source>
</evidence>
<protein>
    <submittedName>
        <fullName evidence="2">Uncharacterized protein</fullName>
    </submittedName>
</protein>
<evidence type="ECO:0000256" key="1">
    <source>
        <dbReference type="SAM" id="MobiDB-lite"/>
    </source>
</evidence>
<evidence type="ECO:0000313" key="4">
    <source>
        <dbReference type="Proteomes" id="UP000078595"/>
    </source>
</evidence>
<gene>
    <name evidence="2" type="ORF">I303_08016</name>
    <name evidence="3" type="ORF">I303_108025</name>
</gene>
<feature type="compositionally biased region" description="Polar residues" evidence="1">
    <location>
        <begin position="12"/>
        <end position="25"/>
    </location>
</feature>
<dbReference type="AlphaFoldDB" id="A0A1A5ZWC0"/>
<evidence type="ECO:0000313" key="3">
    <source>
        <dbReference type="EMBL" id="WWC65407.1"/>
    </source>
</evidence>
<feature type="compositionally biased region" description="Polar residues" evidence="1">
    <location>
        <begin position="113"/>
        <end position="130"/>
    </location>
</feature>
<dbReference type="EMBL" id="CP144539">
    <property type="protein sequence ID" value="WWC65407.1"/>
    <property type="molecule type" value="Genomic_DNA"/>
</dbReference>
<organism evidence="2">
    <name type="scientific">Kwoniella dejecticola CBS 10117</name>
    <dbReference type="NCBI Taxonomy" id="1296121"/>
    <lineage>
        <taxon>Eukaryota</taxon>
        <taxon>Fungi</taxon>
        <taxon>Dikarya</taxon>
        <taxon>Basidiomycota</taxon>
        <taxon>Agaricomycotina</taxon>
        <taxon>Tremellomycetes</taxon>
        <taxon>Tremellales</taxon>
        <taxon>Cryptococcaceae</taxon>
        <taxon>Kwoniella</taxon>
    </lineage>
</organism>
<proteinExistence type="predicted"/>
<accession>A0A1A5ZWC0</accession>
<dbReference type="VEuPathDB" id="FungiDB:I303_08016"/>
<name>A0A1A5ZWC0_9TREE</name>
<dbReference type="EMBL" id="KI894036">
    <property type="protein sequence ID" value="OBR82102.1"/>
    <property type="molecule type" value="Genomic_DNA"/>
</dbReference>
<reference evidence="3" key="3">
    <citation type="submission" date="2024-02" db="EMBL/GenBank/DDBJ databases">
        <title>Comparative genomics of Cryptococcus and Kwoniella reveals pathogenesis evolution and contrasting modes of karyotype evolution via chromosome fusion or intercentromeric recombination.</title>
        <authorList>
            <person name="Coelho M.A."/>
            <person name="David-Palma M."/>
            <person name="Shea T."/>
            <person name="Bowers K."/>
            <person name="McGinley-Smith S."/>
            <person name="Mohammad A.W."/>
            <person name="Gnirke A."/>
            <person name="Yurkov A.M."/>
            <person name="Nowrousian M."/>
            <person name="Sun S."/>
            <person name="Cuomo C.A."/>
            <person name="Heitman J."/>
        </authorList>
    </citation>
    <scope>NUCLEOTIDE SEQUENCE</scope>
    <source>
        <strain evidence="3">CBS 10117</strain>
    </source>
</reference>
<reference evidence="3" key="2">
    <citation type="submission" date="2013-07" db="EMBL/GenBank/DDBJ databases">
        <authorList>
            <consortium name="The Broad Institute Genome Sequencing Platform"/>
            <person name="Cuomo C."/>
            <person name="Litvintseva A."/>
            <person name="Chen Y."/>
            <person name="Heitman J."/>
            <person name="Sun S."/>
            <person name="Springer D."/>
            <person name="Dromer F."/>
            <person name="Young S.K."/>
            <person name="Zeng Q."/>
            <person name="Gargeya S."/>
            <person name="Fitzgerald M."/>
            <person name="Abouelleil A."/>
            <person name="Alvarado L."/>
            <person name="Berlin A.M."/>
            <person name="Chapman S.B."/>
            <person name="Dewar J."/>
            <person name="Goldberg J."/>
            <person name="Griggs A."/>
            <person name="Gujja S."/>
            <person name="Hansen M."/>
            <person name="Howarth C."/>
            <person name="Imamovic A."/>
            <person name="Larimer J."/>
            <person name="McCowan C."/>
            <person name="Murphy C."/>
            <person name="Pearson M."/>
            <person name="Priest M."/>
            <person name="Roberts A."/>
            <person name="Saif S."/>
            <person name="Shea T."/>
            <person name="Sykes S."/>
            <person name="Wortman J."/>
            <person name="Nusbaum C."/>
            <person name="Birren B."/>
        </authorList>
    </citation>
    <scope>NUCLEOTIDE SEQUENCE</scope>
    <source>
        <strain evidence="3">CBS 10117</strain>
    </source>
</reference>
<feature type="region of interest" description="Disordered" evidence="1">
    <location>
        <begin position="1"/>
        <end position="26"/>
    </location>
</feature>
<dbReference type="RefSeq" id="XP_018259944.1">
    <property type="nucleotide sequence ID" value="XM_018411276.1"/>
</dbReference>
<reference evidence="2" key="1">
    <citation type="submission" date="2013-07" db="EMBL/GenBank/DDBJ databases">
        <title>The Genome Sequence of Cryptococcus dejecticola CBS10117.</title>
        <authorList>
            <consortium name="The Broad Institute Genome Sequencing Platform"/>
            <person name="Cuomo C."/>
            <person name="Litvintseva A."/>
            <person name="Chen Y."/>
            <person name="Heitman J."/>
            <person name="Sun S."/>
            <person name="Springer D."/>
            <person name="Dromer F."/>
            <person name="Young S.K."/>
            <person name="Zeng Q."/>
            <person name="Gargeya S."/>
            <person name="Fitzgerald M."/>
            <person name="Abouelleil A."/>
            <person name="Alvarado L."/>
            <person name="Berlin A.M."/>
            <person name="Chapman S.B."/>
            <person name="Dewar J."/>
            <person name="Goldberg J."/>
            <person name="Griggs A."/>
            <person name="Gujja S."/>
            <person name="Hansen M."/>
            <person name="Howarth C."/>
            <person name="Imamovic A."/>
            <person name="Larimer J."/>
            <person name="McCowan C."/>
            <person name="Murphy C."/>
            <person name="Pearson M."/>
            <person name="Priest M."/>
            <person name="Roberts A."/>
            <person name="Saif S."/>
            <person name="Shea T."/>
            <person name="Sykes S."/>
            <person name="Wortman J."/>
            <person name="Nusbaum C."/>
            <person name="Birren B."/>
        </authorList>
    </citation>
    <scope>NUCLEOTIDE SEQUENCE [LARGE SCALE GENOMIC DNA]</scope>
    <source>
        <strain evidence="2">CBS 10117</strain>
    </source>
</reference>